<accession>A0A1C4W893</accession>
<dbReference type="AlphaFoldDB" id="A0A1C4W893"/>
<evidence type="ECO:0000313" key="2">
    <source>
        <dbReference type="EMBL" id="SCE92457.1"/>
    </source>
</evidence>
<dbReference type="OrthoDB" id="3728778at2"/>
<feature type="domain" description="Actinobacteria/chloroflexi VLRF1 release factor" evidence="1">
    <location>
        <begin position="93"/>
        <end position="224"/>
    </location>
</feature>
<evidence type="ECO:0000313" key="3">
    <source>
        <dbReference type="Proteomes" id="UP000198242"/>
    </source>
</evidence>
<name>A0A1C4W893_MICVI</name>
<dbReference type="Proteomes" id="UP000198242">
    <property type="component" value="Chromosome I"/>
</dbReference>
<dbReference type="Pfam" id="PF18859">
    <property type="entry name" value="acVLRF1"/>
    <property type="match status" value="1"/>
</dbReference>
<dbReference type="InterPro" id="IPR042226">
    <property type="entry name" value="eFR1_2_sf"/>
</dbReference>
<reference evidence="3" key="1">
    <citation type="submission" date="2016-06" db="EMBL/GenBank/DDBJ databases">
        <authorList>
            <person name="Varghese N."/>
            <person name="Submissions Spin"/>
        </authorList>
    </citation>
    <scope>NUCLEOTIDE SEQUENCE [LARGE SCALE GENOMIC DNA]</scope>
    <source>
        <strain evidence="3">DSM 43909</strain>
    </source>
</reference>
<dbReference type="SUPFAM" id="SSF53137">
    <property type="entry name" value="Translational machinery components"/>
    <property type="match status" value="1"/>
</dbReference>
<dbReference type="EMBL" id="LT607411">
    <property type="protein sequence ID" value="SCE92457.1"/>
    <property type="molecule type" value="Genomic_DNA"/>
</dbReference>
<dbReference type="InterPro" id="IPR040783">
    <property type="entry name" value="VLRF1"/>
</dbReference>
<keyword evidence="3" id="KW-1185">Reference proteome</keyword>
<protein>
    <recommendedName>
        <fullName evidence="1">Actinobacteria/chloroflexi VLRF1 release factor domain-containing protein</fullName>
    </recommendedName>
</protein>
<sequence>MSSRVPFSAVPYGQAVTSRPAAGGGRWVEVDPARVTRWVEGFADRHGPPITAVEGYGLLLAAPDGATAELHTPPGAPPSVDVPGFVAAAGTPRRLGLLLARKGAVAVGVAEGTDLAVSKVDTRYVQGRTAAGGWSQQRFARRRDNQAKAALGDAVELAVRLLLPEAATLAALVCGGDRRAVDTVLADRRLAPLAALRADRLLDVPEPRHAVLVAAMAAARAVRILVRDPTG</sequence>
<dbReference type="Gene3D" id="3.30.420.60">
    <property type="entry name" value="eRF1 domain 2"/>
    <property type="match status" value="1"/>
</dbReference>
<evidence type="ECO:0000259" key="1">
    <source>
        <dbReference type="Pfam" id="PF18859"/>
    </source>
</evidence>
<gene>
    <name evidence="2" type="ORF">GA0074695_2188</name>
</gene>
<organism evidence="2 3">
    <name type="scientific">Micromonospora viridifaciens</name>
    <dbReference type="NCBI Taxonomy" id="1881"/>
    <lineage>
        <taxon>Bacteria</taxon>
        <taxon>Bacillati</taxon>
        <taxon>Actinomycetota</taxon>
        <taxon>Actinomycetes</taxon>
        <taxon>Micromonosporales</taxon>
        <taxon>Micromonosporaceae</taxon>
        <taxon>Micromonospora</taxon>
    </lineage>
</organism>
<proteinExistence type="predicted"/>
<dbReference type="NCBIfam" id="NF041024">
    <property type="entry name" value="acVLRF1_NCBI"/>
    <property type="match status" value="1"/>
</dbReference>